<dbReference type="GO" id="GO:0046983">
    <property type="term" value="F:protein dimerization activity"/>
    <property type="evidence" value="ECO:0007669"/>
    <property type="project" value="InterPro"/>
</dbReference>
<organism evidence="2 3">
    <name type="scientific">Oryzias melastigma</name>
    <name type="common">Marine medaka</name>
    <dbReference type="NCBI Taxonomy" id="30732"/>
    <lineage>
        <taxon>Eukaryota</taxon>
        <taxon>Metazoa</taxon>
        <taxon>Chordata</taxon>
        <taxon>Craniata</taxon>
        <taxon>Vertebrata</taxon>
        <taxon>Euteleostomi</taxon>
        <taxon>Actinopterygii</taxon>
        <taxon>Neopterygii</taxon>
        <taxon>Teleostei</taxon>
        <taxon>Neoteleostei</taxon>
        <taxon>Acanthomorphata</taxon>
        <taxon>Ovalentaria</taxon>
        <taxon>Atherinomorphae</taxon>
        <taxon>Beloniformes</taxon>
        <taxon>Adrianichthyidae</taxon>
        <taxon>Oryziinae</taxon>
        <taxon>Oryzias</taxon>
    </lineage>
</organism>
<evidence type="ECO:0000313" key="2">
    <source>
        <dbReference type="Ensembl" id="ENSOMEP00000018958.1"/>
    </source>
</evidence>
<dbReference type="Proteomes" id="UP000261560">
    <property type="component" value="Unplaced"/>
</dbReference>
<dbReference type="AlphaFoldDB" id="A0A3B3CM55"/>
<dbReference type="Ensembl" id="ENSOMET00000028066.1">
    <property type="protein sequence ID" value="ENSOMEP00000018958.1"/>
    <property type="gene ID" value="ENSOMEG00000020743.1"/>
</dbReference>
<sequence>MNTPKENLKCDCCRVFFMCYVEVAYTFKQLKCLCVLFLCERAVKVVTASHSQDKATGGQSQTQASPCSSRRDSAAVPTATTDVESASDTFTDPNSQGIEQNWPECWTQEQIHYFSQIICSHVNGCTDMQQGQRVSHEWSQCLVSSNGKEKAAQQHSLRKKIKEHKDSISHKKADEIKEMARKNTIQTHIEDMRKADFASTCNVFRTAYKIGKHGRPFTDMPLDVQLQVLNGVNMGRVLHSNSTCANILDHIAAEMKKKVVNDIVINLRKLCVLIDESTTTSGKAVLVVCLRSAISAKEITDALLKCLQQNGFELQFLQDHLLAFACDGASVMLGRKAGVAAQLCHIFPNLFVLHCSNHRLELAVCDVLKEVGGMNHFNFFLDQLYSLYHASPKNQRELTESALSVGQRFLVIGRVLSVRWVASSERTVKAVWDSYQPLDSRERAKYKGLHDILTSVSFVANRGVMYDALSELSDLSRMLQRRDMTLDQAKRLLDRQIRVFESMVSTPGPQTQTAVEAEKKKVFRNVQLHENPRVPKINPGQFFRSLAENVRCRMTPTTSSHVSTTSPENKDSLFLKDIQVLQSDTWPTNGNIQYGDAEVRRLCERLKIEERESVSGFREYKDINASKTPAALEPLLKAVHTIAVSTSECERAFSSMNDILTDKRNSLDIKRLSNLMFVRSWLATGRRSATCTSCEAPSAKKVDPKNCWGLF</sequence>
<evidence type="ECO:0000313" key="3">
    <source>
        <dbReference type="Proteomes" id="UP000261560"/>
    </source>
</evidence>
<evidence type="ECO:0000259" key="1">
    <source>
        <dbReference type="Pfam" id="PF05699"/>
    </source>
</evidence>
<keyword evidence="3" id="KW-1185">Reference proteome</keyword>
<protein>
    <recommendedName>
        <fullName evidence="1">HAT C-terminal dimerisation domain-containing protein</fullName>
    </recommendedName>
</protein>
<name>A0A3B3CM55_ORYME</name>
<dbReference type="SUPFAM" id="SSF53098">
    <property type="entry name" value="Ribonuclease H-like"/>
    <property type="match status" value="1"/>
</dbReference>
<dbReference type="Pfam" id="PF05699">
    <property type="entry name" value="Dimer_Tnp_hAT"/>
    <property type="match status" value="1"/>
</dbReference>
<dbReference type="InterPro" id="IPR012337">
    <property type="entry name" value="RNaseH-like_sf"/>
</dbReference>
<dbReference type="InterPro" id="IPR008906">
    <property type="entry name" value="HATC_C_dom"/>
</dbReference>
<reference evidence="2" key="2">
    <citation type="submission" date="2025-09" db="UniProtKB">
        <authorList>
            <consortium name="Ensembl"/>
        </authorList>
    </citation>
    <scope>IDENTIFICATION</scope>
</reference>
<proteinExistence type="predicted"/>
<reference evidence="2" key="1">
    <citation type="submission" date="2025-08" db="UniProtKB">
        <authorList>
            <consortium name="Ensembl"/>
        </authorList>
    </citation>
    <scope>IDENTIFICATION</scope>
</reference>
<dbReference type="OMA" id="ICTRVRS"/>
<dbReference type="PANTHER" id="PTHR46880:SF8">
    <property type="entry name" value="E3 SUMO-PROTEIN LIGASE KIAA1586"/>
    <property type="match status" value="1"/>
</dbReference>
<dbReference type="GeneTree" id="ENSGT00940000162903"/>
<dbReference type="PANTHER" id="PTHR46880">
    <property type="entry name" value="RAS-ASSOCIATING DOMAIN-CONTAINING PROTEIN"/>
    <property type="match status" value="1"/>
</dbReference>
<feature type="domain" description="HAT C-terminal dimerisation" evidence="1">
    <location>
        <begin position="635"/>
        <end position="682"/>
    </location>
</feature>
<accession>A0A3B3CM55</accession>
<dbReference type="PaxDb" id="30732-ENSOMEP00000018958"/>